<dbReference type="InterPro" id="IPR009061">
    <property type="entry name" value="DNA-bd_dom_put_sf"/>
</dbReference>
<dbReference type="SUPFAM" id="SSF46955">
    <property type="entry name" value="Putative DNA-binding domain"/>
    <property type="match status" value="1"/>
</dbReference>
<evidence type="ECO:0000259" key="1">
    <source>
        <dbReference type="Pfam" id="PF12728"/>
    </source>
</evidence>
<evidence type="ECO:0000313" key="2">
    <source>
        <dbReference type="EMBL" id="MCW3161595.1"/>
    </source>
</evidence>
<accession>A0ABT3HP82</accession>
<feature type="domain" description="Helix-turn-helix" evidence="1">
    <location>
        <begin position="24"/>
        <end position="73"/>
    </location>
</feature>
<dbReference type="Gene3D" id="1.10.238.160">
    <property type="match status" value="1"/>
</dbReference>
<reference evidence="2" key="1">
    <citation type="submission" date="2022-10" db="EMBL/GenBank/DDBJ databases">
        <title>Chryseobacterium babae sp. nov. isolated from the gut of the beetle Oryctes rhinoceros, and Chryseobacterium kimseyorum sp. nov., isolated from a stick insect rearing cage.</title>
        <authorList>
            <person name="Shelomi M."/>
            <person name="Han C.-J."/>
            <person name="Chen W.-M."/>
            <person name="Chen H.-K."/>
            <person name="Liaw S.-J."/>
            <person name="Muhle E."/>
            <person name="Clermont D."/>
        </authorList>
    </citation>
    <scope>NUCLEOTIDE SEQUENCE</scope>
    <source>
        <strain evidence="2">WLa1L2M3</strain>
    </source>
</reference>
<comment type="caution">
    <text evidence="2">The sequence shown here is derived from an EMBL/GenBank/DDBJ whole genome shotgun (WGS) entry which is preliminary data.</text>
</comment>
<keyword evidence="3" id="KW-1185">Reference proteome</keyword>
<name>A0ABT3HP82_9FLAO</name>
<dbReference type="Pfam" id="PF12728">
    <property type="entry name" value="HTH_17"/>
    <property type="match status" value="1"/>
</dbReference>
<dbReference type="RefSeq" id="WP_168237404.1">
    <property type="nucleotide sequence ID" value="NZ_JAPDHV010000004.1"/>
</dbReference>
<dbReference type="InterPro" id="IPR010093">
    <property type="entry name" value="SinI_DNA-bd"/>
</dbReference>
<gene>
    <name evidence="2" type="ORF">OH806_10005</name>
</gene>
<dbReference type="EMBL" id="JAPDHV010000004">
    <property type="protein sequence ID" value="MCW3161595.1"/>
    <property type="molecule type" value="Genomic_DNA"/>
</dbReference>
<dbReference type="InterPro" id="IPR041657">
    <property type="entry name" value="HTH_17"/>
</dbReference>
<proteinExistence type="predicted"/>
<protein>
    <submittedName>
        <fullName evidence="2">Helix-turn-helix domain-containing protein</fullName>
    </submittedName>
</protein>
<dbReference type="NCBIfam" id="TIGR01764">
    <property type="entry name" value="excise"/>
    <property type="match status" value="1"/>
</dbReference>
<dbReference type="Proteomes" id="UP001163719">
    <property type="component" value="Unassembled WGS sequence"/>
</dbReference>
<evidence type="ECO:0000313" key="3">
    <source>
        <dbReference type="Proteomes" id="UP001163719"/>
    </source>
</evidence>
<organism evidence="2 3">
    <name type="scientific">Chryseobacterium oryctis</name>
    <dbReference type="NCBI Taxonomy" id="2952618"/>
    <lineage>
        <taxon>Bacteria</taxon>
        <taxon>Pseudomonadati</taxon>
        <taxon>Bacteroidota</taxon>
        <taxon>Flavobacteriia</taxon>
        <taxon>Flavobacteriales</taxon>
        <taxon>Weeksellaceae</taxon>
        <taxon>Chryseobacterium group</taxon>
        <taxon>Chryseobacterium</taxon>
    </lineage>
</organism>
<sequence>MESNLILQKLNRLEKLLVGAKSIFNVEELADYTGFSKSYIYKLVHSNIIPYSKPNGKTLFFEKSKIDNWLRSNYSKSDTEITEEAENYIFKSQK</sequence>